<evidence type="ECO:0000256" key="3">
    <source>
        <dbReference type="ARBA" id="ARBA00005174"/>
    </source>
</evidence>
<evidence type="ECO:0000256" key="5">
    <source>
        <dbReference type="ARBA" id="ARBA00022598"/>
    </source>
</evidence>
<evidence type="ECO:0000259" key="15">
    <source>
        <dbReference type="PROSITE" id="PS50975"/>
    </source>
</evidence>
<dbReference type="InterPro" id="IPR000115">
    <property type="entry name" value="PRibGlycinamide_synth"/>
</dbReference>
<dbReference type="UniPathway" id="UPA00074">
    <property type="reaction ID" value="UER00125"/>
</dbReference>
<keyword evidence="5 13" id="KW-0436">Ligase</keyword>
<keyword evidence="8 14" id="KW-0067">ATP-binding</keyword>
<dbReference type="InterPro" id="IPR020562">
    <property type="entry name" value="PRibGlycinamide_synth_N"/>
</dbReference>
<evidence type="ECO:0000256" key="1">
    <source>
        <dbReference type="ARBA" id="ARBA00001936"/>
    </source>
</evidence>
<dbReference type="SUPFAM" id="SSF51246">
    <property type="entry name" value="Rudiment single hybrid motif"/>
    <property type="match status" value="1"/>
</dbReference>
<dbReference type="Pfam" id="PF02843">
    <property type="entry name" value="GARS_C"/>
    <property type="match status" value="1"/>
</dbReference>
<dbReference type="eggNOG" id="COG0151">
    <property type="taxonomic scope" value="Bacteria"/>
</dbReference>
<dbReference type="InterPro" id="IPR013815">
    <property type="entry name" value="ATP_grasp_subdomain_1"/>
</dbReference>
<evidence type="ECO:0000256" key="7">
    <source>
        <dbReference type="ARBA" id="ARBA00022755"/>
    </source>
</evidence>
<dbReference type="EMBL" id="AFUP01000009">
    <property type="protein sequence ID" value="EGV06946.1"/>
    <property type="molecule type" value="Genomic_DNA"/>
</dbReference>
<dbReference type="Gene3D" id="3.90.600.10">
    <property type="entry name" value="Phosphoribosylglycinamide synthetase, C-terminal domain"/>
    <property type="match status" value="1"/>
</dbReference>
<dbReference type="GO" id="GO:0046872">
    <property type="term" value="F:metal ion binding"/>
    <property type="evidence" value="ECO:0007669"/>
    <property type="project" value="InterPro"/>
</dbReference>
<comment type="similarity">
    <text evidence="10 13">Belongs to the GARS family.</text>
</comment>
<evidence type="ECO:0000256" key="9">
    <source>
        <dbReference type="ARBA" id="ARBA00023211"/>
    </source>
</evidence>
<keyword evidence="9" id="KW-0464">Manganese</keyword>
<dbReference type="AlphaFoldDB" id="F9P9Z2"/>
<organism evidence="16 17">
    <name type="scientific">Streptococcus constellatus subsp. pharyngis SK1060 = CCUG 46377</name>
    <dbReference type="NCBI Taxonomy" id="1035184"/>
    <lineage>
        <taxon>Bacteria</taxon>
        <taxon>Bacillati</taxon>
        <taxon>Bacillota</taxon>
        <taxon>Bacilli</taxon>
        <taxon>Lactobacillales</taxon>
        <taxon>Streptococcaceae</taxon>
        <taxon>Streptococcus</taxon>
        <taxon>Streptococcus anginosus group</taxon>
    </lineage>
</organism>
<evidence type="ECO:0000256" key="6">
    <source>
        <dbReference type="ARBA" id="ARBA00022741"/>
    </source>
</evidence>
<sequence>MKLLVVGSGGREHAIAKKLLASREVEQVFVAPGNDGMTLDGLDLVNIGISEHSKLIEFAKANAIAWTFIGPDDALAAGIVDDFNQAGLEAFGPTKLAAELEWSKDFAKEIMVKYGVPTAAYGTFSDFEKAKAYIEEQGAPIVVKADGLALGKGVVVAETVEQAVEAAHEMLLDNKFGDSGARVVIEEFLDGEEFSLFAFVNGDKFYIMPAAQDHKRAYDGDKGPNTGGMGAYAPVPHLPQSVIDQSVDAIIKPVLEGMIAEGRPYLGVLYAGLILTKDGGPKVIEFNSRFGDPETQVILPRLTSDFAQNITDILAGRNPDITWLDSSVTLGVVVASNGYPLAYEKGVFLPEKTGGDIITYYAGAKFDGNSQLLLSNGGRVYMLVTTADSVKAAQDKIYTQLNKQNTTGLFYRTDIGSKAVKIKSY</sequence>
<gene>
    <name evidence="13 16" type="primary">purD</name>
    <name evidence="16" type="ORF">HMPREF1042_2492</name>
</gene>
<evidence type="ECO:0000256" key="4">
    <source>
        <dbReference type="ARBA" id="ARBA00013255"/>
    </source>
</evidence>
<dbReference type="GO" id="GO:0004637">
    <property type="term" value="F:phosphoribosylamine-glycine ligase activity"/>
    <property type="evidence" value="ECO:0007669"/>
    <property type="project" value="UniProtKB-UniRule"/>
</dbReference>
<dbReference type="NCBIfam" id="TIGR00877">
    <property type="entry name" value="purD"/>
    <property type="match status" value="1"/>
</dbReference>
<evidence type="ECO:0000313" key="16">
    <source>
        <dbReference type="EMBL" id="EGV06946.1"/>
    </source>
</evidence>
<comment type="catalytic activity">
    <reaction evidence="13">
        <text>5-phospho-beta-D-ribosylamine + glycine + ATP = N(1)-(5-phospho-beta-D-ribosyl)glycinamide + ADP + phosphate + H(+)</text>
        <dbReference type="Rhea" id="RHEA:17453"/>
        <dbReference type="ChEBI" id="CHEBI:15378"/>
        <dbReference type="ChEBI" id="CHEBI:30616"/>
        <dbReference type="ChEBI" id="CHEBI:43474"/>
        <dbReference type="ChEBI" id="CHEBI:57305"/>
        <dbReference type="ChEBI" id="CHEBI:58681"/>
        <dbReference type="ChEBI" id="CHEBI:143788"/>
        <dbReference type="ChEBI" id="CHEBI:456216"/>
        <dbReference type="EC" id="6.3.4.13"/>
    </reaction>
</comment>
<dbReference type="SUPFAM" id="SSF56059">
    <property type="entry name" value="Glutathione synthetase ATP-binding domain-like"/>
    <property type="match status" value="1"/>
</dbReference>
<dbReference type="GO" id="GO:0006189">
    <property type="term" value="P:'de novo' IMP biosynthetic process"/>
    <property type="evidence" value="ECO:0007669"/>
    <property type="project" value="UniProtKB-UniRule"/>
</dbReference>
<dbReference type="Pfam" id="PF02844">
    <property type="entry name" value="GARS_N"/>
    <property type="match status" value="1"/>
</dbReference>
<dbReference type="PROSITE" id="PS00184">
    <property type="entry name" value="GARS"/>
    <property type="match status" value="1"/>
</dbReference>
<keyword evidence="6 14" id="KW-0547">Nucleotide-binding</keyword>
<evidence type="ECO:0000256" key="14">
    <source>
        <dbReference type="PROSITE-ProRule" id="PRU00409"/>
    </source>
</evidence>
<dbReference type="SUPFAM" id="SSF52440">
    <property type="entry name" value="PreATP-grasp domain"/>
    <property type="match status" value="1"/>
</dbReference>
<dbReference type="Gene3D" id="3.30.1490.20">
    <property type="entry name" value="ATP-grasp fold, A domain"/>
    <property type="match status" value="1"/>
</dbReference>
<dbReference type="PANTHER" id="PTHR43472:SF1">
    <property type="entry name" value="PHOSPHORIBOSYLAMINE--GLYCINE LIGASE, CHLOROPLASTIC"/>
    <property type="match status" value="1"/>
</dbReference>
<protein>
    <recommendedName>
        <fullName evidence="4 13">Phosphoribosylamine--glycine ligase</fullName>
        <ecNumber evidence="4 13">6.3.4.13</ecNumber>
    </recommendedName>
    <alternativeName>
        <fullName evidence="13">GARS</fullName>
    </alternativeName>
    <alternativeName>
        <fullName evidence="11 13">Glycinamide ribonucleotide synthetase</fullName>
    </alternativeName>
    <alternativeName>
        <fullName evidence="12 13">Phosphoribosylglycinamide synthetase</fullName>
    </alternativeName>
</protein>
<dbReference type="Gene3D" id="3.30.470.20">
    <property type="entry name" value="ATP-grasp fold, B domain"/>
    <property type="match status" value="1"/>
</dbReference>
<evidence type="ECO:0000256" key="13">
    <source>
        <dbReference type="HAMAP-Rule" id="MF_00138"/>
    </source>
</evidence>
<evidence type="ECO:0000256" key="10">
    <source>
        <dbReference type="ARBA" id="ARBA00038345"/>
    </source>
</evidence>
<dbReference type="InterPro" id="IPR011761">
    <property type="entry name" value="ATP-grasp"/>
</dbReference>
<evidence type="ECO:0000256" key="2">
    <source>
        <dbReference type="ARBA" id="ARBA00001946"/>
    </source>
</evidence>
<dbReference type="Pfam" id="PF01071">
    <property type="entry name" value="GARS_A"/>
    <property type="match status" value="1"/>
</dbReference>
<comment type="cofactor">
    <cofactor evidence="2">
        <name>Mg(2+)</name>
        <dbReference type="ChEBI" id="CHEBI:18420"/>
    </cofactor>
</comment>
<name>F9P9Z2_STRCV</name>
<proteinExistence type="inferred from homology"/>
<evidence type="ECO:0000256" key="8">
    <source>
        <dbReference type="ARBA" id="ARBA00022840"/>
    </source>
</evidence>
<dbReference type="InterPro" id="IPR020561">
    <property type="entry name" value="PRibGlycinamid_synth_ATP-grasp"/>
</dbReference>
<dbReference type="SMART" id="SM01210">
    <property type="entry name" value="GARS_C"/>
    <property type="match status" value="1"/>
</dbReference>
<dbReference type="InterPro" id="IPR020560">
    <property type="entry name" value="PRibGlycinamide_synth_C-dom"/>
</dbReference>
<feature type="domain" description="ATP-grasp" evidence="15">
    <location>
        <begin position="108"/>
        <end position="315"/>
    </location>
</feature>
<dbReference type="FunFam" id="3.30.1490.20:FF:000006">
    <property type="entry name" value="phosphoribosylamine--glycine ligase, chloroplastic-like"/>
    <property type="match status" value="1"/>
</dbReference>
<dbReference type="SMART" id="SM01209">
    <property type="entry name" value="GARS_A"/>
    <property type="match status" value="1"/>
</dbReference>
<dbReference type="PROSITE" id="PS50975">
    <property type="entry name" value="ATP_GRASP"/>
    <property type="match status" value="1"/>
</dbReference>
<comment type="pathway">
    <text evidence="3 13">Purine metabolism; IMP biosynthesis via de novo pathway; N(1)-(5-phospho-D-ribosyl)glycinamide from 5-phospho-alpha-D-ribose 1-diphosphate: step 2/2.</text>
</comment>
<reference evidence="16 17" key="1">
    <citation type="submission" date="2011-06" db="EMBL/GenBank/DDBJ databases">
        <authorList>
            <person name="Harkins D.M."/>
            <person name="Madupu R."/>
            <person name="Durkin A.S."/>
            <person name="Torralba M."/>
            <person name="Methe B."/>
            <person name="Sutton G.G."/>
            <person name="Nelson K.E."/>
        </authorList>
    </citation>
    <scope>NUCLEOTIDE SEQUENCE [LARGE SCALE GENOMIC DNA]</scope>
    <source>
        <strain evidence="16 17">SK1060</strain>
    </source>
</reference>
<dbReference type="PANTHER" id="PTHR43472">
    <property type="entry name" value="PHOSPHORIBOSYLAMINE--GLYCINE LIGASE"/>
    <property type="match status" value="1"/>
</dbReference>
<dbReference type="HAMAP" id="MF_00138">
    <property type="entry name" value="GARS"/>
    <property type="match status" value="1"/>
</dbReference>
<evidence type="ECO:0000256" key="12">
    <source>
        <dbReference type="ARBA" id="ARBA00042864"/>
    </source>
</evidence>
<evidence type="ECO:0000313" key="17">
    <source>
        <dbReference type="Proteomes" id="UP000003287"/>
    </source>
</evidence>
<dbReference type="Proteomes" id="UP000003287">
    <property type="component" value="Unassembled WGS sequence"/>
</dbReference>
<dbReference type="GO" id="GO:0009113">
    <property type="term" value="P:purine nucleobase biosynthetic process"/>
    <property type="evidence" value="ECO:0007669"/>
    <property type="project" value="InterPro"/>
</dbReference>
<evidence type="ECO:0000256" key="11">
    <source>
        <dbReference type="ARBA" id="ARBA00042242"/>
    </source>
</evidence>
<dbReference type="InterPro" id="IPR037123">
    <property type="entry name" value="PRibGlycinamide_synth_C_sf"/>
</dbReference>
<dbReference type="Gene3D" id="3.40.50.20">
    <property type="match status" value="1"/>
</dbReference>
<dbReference type="GO" id="GO:0005524">
    <property type="term" value="F:ATP binding"/>
    <property type="evidence" value="ECO:0007669"/>
    <property type="project" value="UniProtKB-UniRule"/>
</dbReference>
<dbReference type="EC" id="6.3.4.13" evidence="4 13"/>
<comment type="cofactor">
    <cofactor evidence="1">
        <name>Mn(2+)</name>
        <dbReference type="ChEBI" id="CHEBI:29035"/>
    </cofactor>
</comment>
<dbReference type="InterPro" id="IPR020559">
    <property type="entry name" value="PRibGlycinamide_synth_CS"/>
</dbReference>
<dbReference type="InterPro" id="IPR011054">
    <property type="entry name" value="Rudment_hybrid_motif"/>
</dbReference>
<accession>F9P9Z2</accession>
<dbReference type="InterPro" id="IPR016185">
    <property type="entry name" value="PreATP-grasp_dom_sf"/>
</dbReference>
<keyword evidence="7 13" id="KW-0658">Purine biosynthesis</keyword>